<reference evidence="3 4" key="1">
    <citation type="submission" date="2013-04" db="EMBL/GenBank/DDBJ databases">
        <title>Hyphomonas hirschiana VP5 Genome Sequencing.</title>
        <authorList>
            <person name="Lai Q."/>
            <person name="Shao Z."/>
        </authorList>
    </citation>
    <scope>NUCLEOTIDE SEQUENCE [LARGE SCALE GENOMIC DNA]</scope>
    <source>
        <strain evidence="3 4">VP5</strain>
    </source>
</reference>
<keyword evidence="4" id="KW-1185">Reference proteome</keyword>
<dbReference type="GO" id="GO:0046872">
    <property type="term" value="F:metal ion binding"/>
    <property type="evidence" value="ECO:0007669"/>
    <property type="project" value="InterPro"/>
</dbReference>
<sequence length="471" mass="49732">MLKLRLISGAAAAVFLAACATPAPPPEAAPEASLDAEAETPAALALDVSVYDGDFVDIQEFTTPGGVSVWLVSEPSIPIVSVQMAWRGGSVADPEGLEGLGQAVVYGMNEGAGDLDSLGFQTAMEDLNMSFGCSNGSEWTSCSATMLSDNAAASMALVASALTAPRYDPGPFERFVREQEVSLKTRETSAGYLAWRAQSQALYPDHPFAREVSAQSLAALTPELARAHKDALMTKDRLLVTAVGAISPEDLAPLIDAAIADLPETSDVPAATPVTLPEIAAAEPVVVPLPQPQSLVRFIGPAMDRSNPDFFPAFVLNYTFGGGGFESRLVKTLRVDKGLTYGISSSIDPDPNFNVWSGGGQTKNESAGEFITGIRDEMQKFIEGGVTEAELSDAKAYLIGSYPLGFDSNAKIAGNIMSVRQDELGIDYFDRRNALIDAVTLEDVNAAAAKYLAPDRFSFFVVGEPEGLSAE</sequence>
<dbReference type="PANTHER" id="PTHR11851">
    <property type="entry name" value="METALLOPROTEASE"/>
    <property type="match status" value="1"/>
</dbReference>
<proteinExistence type="predicted"/>
<dbReference type="RefSeq" id="WP_011645880.1">
    <property type="nucleotide sequence ID" value="NZ_ARYI01000001.1"/>
</dbReference>
<dbReference type="PROSITE" id="PS51257">
    <property type="entry name" value="PROKAR_LIPOPROTEIN"/>
    <property type="match status" value="1"/>
</dbReference>
<dbReference type="InterPro" id="IPR011249">
    <property type="entry name" value="Metalloenz_LuxS/M16"/>
</dbReference>
<comment type="caution">
    <text evidence="3">The sequence shown here is derived from an EMBL/GenBank/DDBJ whole genome shotgun (WGS) entry which is preliminary data.</text>
</comment>
<dbReference type="Proteomes" id="UP000025061">
    <property type="component" value="Unassembled WGS sequence"/>
</dbReference>
<dbReference type="PATRIC" id="fig|1280951.3.peg.197"/>
<feature type="chain" id="PRO_5001573103" evidence="1">
    <location>
        <begin position="29"/>
        <end position="471"/>
    </location>
</feature>
<evidence type="ECO:0000259" key="2">
    <source>
        <dbReference type="Pfam" id="PF05193"/>
    </source>
</evidence>
<gene>
    <name evidence="3" type="ORF">HHI_00980</name>
</gene>
<dbReference type="InterPro" id="IPR050361">
    <property type="entry name" value="MPP/UQCRC_Complex"/>
</dbReference>
<dbReference type="SUPFAM" id="SSF63411">
    <property type="entry name" value="LuxS/MPP-like metallohydrolase"/>
    <property type="match status" value="2"/>
</dbReference>
<evidence type="ECO:0000313" key="4">
    <source>
        <dbReference type="Proteomes" id="UP000025061"/>
    </source>
</evidence>
<dbReference type="EMBL" id="ARYI01000001">
    <property type="protein sequence ID" value="KCZ96209.1"/>
    <property type="molecule type" value="Genomic_DNA"/>
</dbReference>
<protein>
    <submittedName>
        <fullName evidence="3">M16 family peptidase</fullName>
    </submittedName>
</protein>
<dbReference type="AlphaFoldDB" id="A0A059G0M1"/>
<name>A0A059G0M1_9PROT</name>
<feature type="domain" description="Peptidase M16 C-terminal" evidence="2">
    <location>
        <begin position="220"/>
        <end position="397"/>
    </location>
</feature>
<accession>A0A059G0M1</accession>
<dbReference type="Gene3D" id="3.30.830.10">
    <property type="entry name" value="Metalloenzyme, LuxS/M16 peptidase-like"/>
    <property type="match status" value="2"/>
</dbReference>
<evidence type="ECO:0000256" key="1">
    <source>
        <dbReference type="SAM" id="SignalP"/>
    </source>
</evidence>
<dbReference type="PANTHER" id="PTHR11851:SF224">
    <property type="entry name" value="PROCESSING PROTEASE"/>
    <property type="match status" value="1"/>
</dbReference>
<feature type="signal peptide" evidence="1">
    <location>
        <begin position="1"/>
        <end position="28"/>
    </location>
</feature>
<dbReference type="Pfam" id="PF05193">
    <property type="entry name" value="Peptidase_M16_C"/>
    <property type="match status" value="1"/>
</dbReference>
<keyword evidence="1" id="KW-0732">Signal</keyword>
<evidence type="ECO:0000313" key="3">
    <source>
        <dbReference type="EMBL" id="KCZ96209.1"/>
    </source>
</evidence>
<dbReference type="OrthoDB" id="9811314at2"/>
<dbReference type="InterPro" id="IPR007863">
    <property type="entry name" value="Peptidase_M16_C"/>
</dbReference>
<organism evidence="3 4">
    <name type="scientific">Hyphomonas hirschiana VP5</name>
    <dbReference type="NCBI Taxonomy" id="1280951"/>
    <lineage>
        <taxon>Bacteria</taxon>
        <taxon>Pseudomonadati</taxon>
        <taxon>Pseudomonadota</taxon>
        <taxon>Alphaproteobacteria</taxon>
        <taxon>Hyphomonadales</taxon>
        <taxon>Hyphomonadaceae</taxon>
        <taxon>Hyphomonas</taxon>
    </lineage>
</organism>